<keyword evidence="2" id="KW-0548">Nucleotidyltransferase</keyword>
<sequence length="557" mass="63854">MPNETPVPNIDDTTFFKPLPPGDGFPFNYQPSRIDRSALYAINKIFDTSKVSEVRTQYHRAKINLADLRHDLLEYQSPKVGRLEDPAYYTIFESVDKDVFGDCKAIPLTHGCVASRMDLPRQKSPGLPLKLQGYKTKGEALDDPEILNAIRKQWYAIERREDVTLPDVACYARAQICSRDKNKVRATWGYPLTVYLSEGQFFYPILDALKSRPQPKIAYGIEIGTGGMQYINEMASHYHNANYLVGDWSKFDKTIPAWLIRDAFKMIARHIDFSQVQSPDGQLWPVRPSKTKRRWAALIKYFIDTPVQLSSGERFIKHGGVPSGSCFTNLIDGIVNAIVTRLIVYSMTGKLPLDDVYLGDDIFAITEGPLDLECFAEIAWEKFSMRFNPEKSYQTAKKENIHFLGYFNIHGVPYKPIDTIIASAIYPERPTETILETAIRLVGQGYSCFEPRDATKMFLAARILLSELDDLTDDMVQEFMHDHQHWFKYLNTLGINVRTLVVPKVKMHETTWLTLPGAPRRQWKPTHHDLTSLAVLAYHKWTLEEEDYAIYEDPSYA</sequence>
<name>A0A1L3KLT6_9VIRU</name>
<evidence type="ECO:0000256" key="1">
    <source>
        <dbReference type="ARBA" id="ARBA00022679"/>
    </source>
</evidence>
<reference evidence="5" key="1">
    <citation type="journal article" date="2016" name="Nature">
        <title>Redefining the invertebrate RNA virosphere.</title>
        <authorList>
            <person name="Shi M."/>
            <person name="Lin X.D."/>
            <person name="Tian J.H."/>
            <person name="Chen L.J."/>
            <person name="Chen X."/>
            <person name="Li C.X."/>
            <person name="Qin X.C."/>
            <person name="Li J."/>
            <person name="Cao J.P."/>
            <person name="Eden J.S."/>
            <person name="Buchmann J."/>
            <person name="Wang W."/>
            <person name="Xu J."/>
            <person name="Holmes E.C."/>
            <person name="Zhang Y.Z."/>
        </authorList>
    </citation>
    <scope>NUCLEOTIDE SEQUENCE</scope>
    <source>
        <strain evidence="5">WHCC258759</strain>
    </source>
</reference>
<dbReference type="Gene3D" id="3.30.70.270">
    <property type="match status" value="1"/>
</dbReference>
<dbReference type="PROSITE" id="PS50507">
    <property type="entry name" value="RDRP_SSRNA_POS"/>
    <property type="match status" value="1"/>
</dbReference>
<dbReference type="InterPro" id="IPR001205">
    <property type="entry name" value="RNA-dir_pol_C"/>
</dbReference>
<dbReference type="InterPro" id="IPR043502">
    <property type="entry name" value="DNA/RNA_pol_sf"/>
</dbReference>
<dbReference type="GO" id="GO:0039694">
    <property type="term" value="P:viral RNA genome replication"/>
    <property type="evidence" value="ECO:0007669"/>
    <property type="project" value="InterPro"/>
</dbReference>
<evidence type="ECO:0000256" key="2">
    <source>
        <dbReference type="ARBA" id="ARBA00022695"/>
    </source>
</evidence>
<dbReference type="GO" id="GO:0006351">
    <property type="term" value="P:DNA-templated transcription"/>
    <property type="evidence" value="ECO:0007669"/>
    <property type="project" value="InterPro"/>
</dbReference>
<keyword evidence="3" id="KW-0693">Viral RNA replication</keyword>
<accession>A0A1L3KLT6</accession>
<evidence type="ECO:0000313" key="5">
    <source>
        <dbReference type="EMBL" id="APG78306.1"/>
    </source>
</evidence>
<dbReference type="SUPFAM" id="SSF56672">
    <property type="entry name" value="DNA/RNA polymerases"/>
    <property type="match status" value="1"/>
</dbReference>
<evidence type="ECO:0000256" key="3">
    <source>
        <dbReference type="ARBA" id="ARBA00022953"/>
    </source>
</evidence>
<organism evidence="5">
    <name type="scientific">Hubei partiti-like virus 1</name>
    <dbReference type="NCBI Taxonomy" id="1923015"/>
    <lineage>
        <taxon>Viruses</taxon>
        <taxon>Riboviria</taxon>
    </lineage>
</organism>
<dbReference type="Pfam" id="PF00680">
    <property type="entry name" value="RdRP_1"/>
    <property type="match status" value="1"/>
</dbReference>
<evidence type="ECO:0000259" key="4">
    <source>
        <dbReference type="PROSITE" id="PS50507"/>
    </source>
</evidence>
<feature type="domain" description="RdRp catalytic" evidence="4">
    <location>
        <begin position="241"/>
        <end position="374"/>
    </location>
</feature>
<dbReference type="GO" id="GO:0003968">
    <property type="term" value="F:RNA-directed RNA polymerase activity"/>
    <property type="evidence" value="ECO:0007669"/>
    <property type="project" value="InterPro"/>
</dbReference>
<proteinExistence type="predicted"/>
<protein>
    <submittedName>
        <fullName evidence="5">RdRp</fullName>
    </submittedName>
</protein>
<dbReference type="InterPro" id="IPR007094">
    <property type="entry name" value="RNA-dir_pol_PSvirus"/>
</dbReference>
<keyword evidence="1" id="KW-0808">Transferase</keyword>
<dbReference type="InterPro" id="IPR043128">
    <property type="entry name" value="Rev_trsase/Diguanyl_cyclase"/>
</dbReference>
<dbReference type="GO" id="GO:0003723">
    <property type="term" value="F:RNA binding"/>
    <property type="evidence" value="ECO:0007669"/>
    <property type="project" value="InterPro"/>
</dbReference>
<dbReference type="EMBL" id="KX884191">
    <property type="protein sequence ID" value="APG78306.1"/>
    <property type="molecule type" value="Genomic_RNA"/>
</dbReference>